<evidence type="ECO:0000256" key="1">
    <source>
        <dbReference type="SAM" id="Phobius"/>
    </source>
</evidence>
<evidence type="ECO:0000313" key="2">
    <source>
        <dbReference type="EMBL" id="SLN24462.1"/>
    </source>
</evidence>
<feature type="transmembrane region" description="Helical" evidence="1">
    <location>
        <begin position="7"/>
        <end position="25"/>
    </location>
</feature>
<dbReference type="EMBL" id="FWFN01000002">
    <property type="protein sequence ID" value="SLN24462.1"/>
    <property type="molecule type" value="Genomic_DNA"/>
</dbReference>
<name>A0A1X6YN80_9RHOB</name>
<dbReference type="AlphaFoldDB" id="A0A1X6YN80"/>
<keyword evidence="3" id="KW-1185">Reference proteome</keyword>
<evidence type="ECO:0000313" key="3">
    <source>
        <dbReference type="Proteomes" id="UP000193963"/>
    </source>
</evidence>
<dbReference type="Proteomes" id="UP000193963">
    <property type="component" value="Unassembled WGS sequence"/>
</dbReference>
<keyword evidence="1" id="KW-1133">Transmembrane helix</keyword>
<dbReference type="RefSeq" id="WP_198431897.1">
    <property type="nucleotide sequence ID" value="NZ_FWFN01000002.1"/>
</dbReference>
<keyword evidence="1" id="KW-0812">Transmembrane</keyword>
<keyword evidence="1" id="KW-0472">Membrane</keyword>
<gene>
    <name evidence="2" type="ORF">PSM7751_00826</name>
</gene>
<proteinExistence type="predicted"/>
<accession>A0A1X6YN80</accession>
<organism evidence="2 3">
    <name type="scientific">Pseudooceanicola marinus</name>
    <dbReference type="NCBI Taxonomy" id="396013"/>
    <lineage>
        <taxon>Bacteria</taxon>
        <taxon>Pseudomonadati</taxon>
        <taxon>Pseudomonadota</taxon>
        <taxon>Alphaproteobacteria</taxon>
        <taxon>Rhodobacterales</taxon>
        <taxon>Paracoccaceae</taxon>
        <taxon>Pseudooceanicola</taxon>
    </lineage>
</organism>
<reference evidence="2 3" key="1">
    <citation type="submission" date="2017-03" db="EMBL/GenBank/DDBJ databases">
        <authorList>
            <person name="Afonso C.L."/>
            <person name="Miller P.J."/>
            <person name="Scott M.A."/>
            <person name="Spackman E."/>
            <person name="Goraichik I."/>
            <person name="Dimitrov K.M."/>
            <person name="Suarez D.L."/>
            <person name="Swayne D.E."/>
        </authorList>
    </citation>
    <scope>NUCLEOTIDE SEQUENCE [LARGE SCALE GENOMIC DNA]</scope>
    <source>
        <strain evidence="2 3">CECT 7751</strain>
    </source>
</reference>
<protein>
    <submittedName>
        <fullName evidence="2">Uncharacterized protein</fullName>
    </submittedName>
</protein>
<sequence>MLRILKWLLYLALLGGIALVAYAYLGPWLGADFAPPVEEIRAPLVLDAG</sequence>